<reference evidence="1" key="2">
    <citation type="submission" date="2021-08" db="EMBL/GenBank/DDBJ databases">
        <authorList>
            <person name="Tani A."/>
            <person name="Ola A."/>
            <person name="Ogura Y."/>
            <person name="Katsura K."/>
            <person name="Hayashi T."/>
        </authorList>
    </citation>
    <scope>NUCLEOTIDE SEQUENCE</scope>
    <source>
        <strain evidence="1">DSM 19015</strain>
    </source>
</reference>
<gene>
    <name evidence="1" type="ORF">OCOJLMKI_0322</name>
</gene>
<keyword evidence="2" id="KW-1185">Reference proteome</keyword>
<evidence type="ECO:0000313" key="1">
    <source>
        <dbReference type="EMBL" id="GJD93132.1"/>
    </source>
</evidence>
<reference evidence="1" key="1">
    <citation type="journal article" date="2021" name="Front. Microbiol.">
        <title>Comprehensive Comparative Genomics and Phenotyping of Methylobacterium Species.</title>
        <authorList>
            <person name="Alessa O."/>
            <person name="Ogura Y."/>
            <person name="Fujitani Y."/>
            <person name="Takami H."/>
            <person name="Hayashi T."/>
            <person name="Sahin N."/>
            <person name="Tani A."/>
        </authorList>
    </citation>
    <scope>NUCLEOTIDE SEQUENCE</scope>
    <source>
        <strain evidence="1">DSM 19015</strain>
    </source>
</reference>
<name>A0ABQ4RU59_9HYPH</name>
<proteinExistence type="predicted"/>
<organism evidence="1 2">
    <name type="scientific">Methylobacterium iners</name>
    <dbReference type="NCBI Taxonomy" id="418707"/>
    <lineage>
        <taxon>Bacteria</taxon>
        <taxon>Pseudomonadati</taxon>
        <taxon>Pseudomonadota</taxon>
        <taxon>Alphaproteobacteria</taxon>
        <taxon>Hyphomicrobiales</taxon>
        <taxon>Methylobacteriaceae</taxon>
        <taxon>Methylobacterium</taxon>
    </lineage>
</organism>
<evidence type="ECO:0000313" key="2">
    <source>
        <dbReference type="Proteomes" id="UP001055125"/>
    </source>
</evidence>
<protein>
    <submittedName>
        <fullName evidence="1">Uncharacterized protein</fullName>
    </submittedName>
</protein>
<dbReference type="Proteomes" id="UP001055125">
    <property type="component" value="Unassembled WGS sequence"/>
</dbReference>
<accession>A0ABQ4RU59</accession>
<sequence length="74" mass="8262">MSVDPPASESDPTSSARRYRALVLYENGRILKTVEFSAWGEGAALAIAKGMVNEHAIELWDGLRFLDRFEPPRV</sequence>
<dbReference type="EMBL" id="BPQP01000004">
    <property type="protein sequence ID" value="GJD93132.1"/>
    <property type="molecule type" value="Genomic_DNA"/>
</dbReference>
<comment type="caution">
    <text evidence="1">The sequence shown here is derived from an EMBL/GenBank/DDBJ whole genome shotgun (WGS) entry which is preliminary data.</text>
</comment>